<dbReference type="InterPro" id="IPR032675">
    <property type="entry name" value="LRR_dom_sf"/>
</dbReference>
<dbReference type="FunFam" id="2.30.42.10:FF:000064">
    <property type="entry name" value="protein lap4 isoform X1"/>
    <property type="match status" value="1"/>
</dbReference>
<feature type="region of interest" description="Disordered" evidence="3">
    <location>
        <begin position="455"/>
        <end position="480"/>
    </location>
</feature>
<dbReference type="PROSITE" id="PS51450">
    <property type="entry name" value="LRR"/>
    <property type="match status" value="5"/>
</dbReference>
<dbReference type="CDD" id="cd06701">
    <property type="entry name" value="PDZ4_Scribble-like"/>
    <property type="match status" value="1"/>
</dbReference>
<dbReference type="GO" id="GO:0016323">
    <property type="term" value="C:basolateral plasma membrane"/>
    <property type="evidence" value="ECO:0007669"/>
    <property type="project" value="TreeGrafter"/>
</dbReference>
<evidence type="ECO:0000256" key="2">
    <source>
        <dbReference type="ARBA" id="ARBA00022737"/>
    </source>
</evidence>
<dbReference type="CDD" id="cd06703">
    <property type="entry name" value="PDZ2_Scribble-like"/>
    <property type="match status" value="1"/>
</dbReference>
<dbReference type="GO" id="GO:0045211">
    <property type="term" value="C:postsynaptic membrane"/>
    <property type="evidence" value="ECO:0007669"/>
    <property type="project" value="TreeGrafter"/>
</dbReference>
<evidence type="ECO:0000256" key="3">
    <source>
        <dbReference type="SAM" id="MobiDB-lite"/>
    </source>
</evidence>
<feature type="compositionally biased region" description="Polar residues" evidence="3">
    <location>
        <begin position="989"/>
        <end position="999"/>
    </location>
</feature>
<dbReference type="PROSITE" id="PS50106">
    <property type="entry name" value="PDZ"/>
    <property type="match status" value="4"/>
</dbReference>
<dbReference type="InterPro" id="IPR001478">
    <property type="entry name" value="PDZ"/>
</dbReference>
<sequence length="1890" mass="206800">MFRCIPIFKGCNRHVEYVDKRHCSLGSVPDDILRYARSLEEVLLDANHIRDLPKNFFRLHKLRRLGLSDNEISKLPPDIQNFENLVELDVSRNDIPDIPDSIKNLKALQVADFSSNPIPKLPGGFTQLRNLTVLGLNDMSLTNLPYDFGCLINLQSLELRENLLKGLPESVSQLSKLERLDIGDNDIEELPPHIGDLPALQELWLDHNQISHLPPETGRLKNLLCLDVSENRLEDVPEGLSGLTNLTDLHLSQNLIETLPDGIGALTKLTIFKVDQNRLMVLNPNIGKCENLQELILTDNMLKELPNTIGNLKKLTNLNVDRNKLTELPAQIGKLENLGVLSLRENQLQYLPPETGNCRELHVLDVSGNRLQYLPLTITVLNLKAVWLSENQAQPMLNFQTEVDEASGQEVLTCFLLPQQEYQHDSLANEWAHEDEDSWDPNDPNEESRVSVVKFSDDKDAEDGKESNFVRHNTPHPRELKARAEKLFGKGGKTSDGPLVPARDLTDKEAVHLQRASPPASPRQPGQEVSAQVEQQPKLQQEAHSEAQPGGHADEDTDGLTDDSQNLMENEKRVGFSIEGIETTDSDNSQEEQKRPGRLHRQNTPHHLKNKRITSTKSADLEKVASIIAQQQQALQRGDGSETDGTQNRGGESDADNHSLESAPSVVVDVKRMEVVVERTTGGLGLSIAGGRGSTPYKGDDEGIFISRVTEGGPAYLAGLRVGDKLLMVNGHDVEVCDHYEAVNIMREAGSQLRLEVSREVTRIVPEKKSSKTEPVANHVISQEVESCVTTSNSAALEEQLSAPPPPVTANHVAMTVNGHDGSPAVNGEHLGVNGDANGEMEVLTETIYTTLMRDHNGLGFSIAGGRGAAQFKDGSDAIYISRITEGGAAAKDGKLRVGDRVISINGVDLDGARHDQAVSMLTGIERFVRLVVHRETLVTPGQGNTSSRTSPRVFGAPRPYTGLYSAGSYMANRPSYTGYRRAQPGGRISSSNLSEANYSGQTSPAASPATTTRQPQKQAGSQEPLAPPTTTTTTEDPFAAGTTQVALHRPLTNDDFQALIPQHFLQGGRALGESSAPSHQVTVNMAGDHGPMSMALPPPPTKLGKVTETVTKSTLTETVVTRITDNQLAPVPLVVEEVTLYKDGGPLGLSIIGGSDHFCVPFGTSPDDPGIYISKITAGGAAHKTGKLRMGDRILMVNGVDMSGATHQDAVMALLNPPNEITLTVRHDPQPKGLKEVVIKKQVGERLGMNIKGGVQGSPGNPLDKSDEGVFISKINSNGAVHRDGRLKVGLRLLEVNDSSLLGITHEEAVAVMRSAGSTIRLVVCDGYDYSLVQQMKSEGRLGQDSRSTSHSVTSLDKESREAPNAPQQESVSSLHEEASTKTTPPPILLTPSRSPSPSSCPPESTTTARSDLPETDEDEGRDTSLLSHLSTALPHVQQDKSAPEIVMDVVRVAEQLTTRPSSQNSMGSSSPLDRKAVAETKMTTVVLGKHTLAPQTSTTEESPTQSPGKMTLKDRMKFFEDEMKRDKAGPPKENKKFSFLSQDEVSKMKEDEDRRVANMTVEQLADLSRLEDVEEMADDLALQLGVDSDRHHYKYNDRDILEGLRETSETDSSYRSSSEVSGVRTAKAERRVKGTEGEEEHLSPAEKRRLEAEKRAAWRQARLRSLENDAVQAQYVIEKCSELSESANDNTSNDNSVISHNNLDQENNLPSLNHKWSKLVVITKPTEKIVAERDRVLSEKVMRKTVPILDPNTGDVNVETTETIERIIEREVETCRETLMTLSLTDAENANTDPTETIDPTTDSKTQDHMSDACDNQPAKSTIEGEENRGNIRTRDSVNYDGDSTASSPEDPEESVTGDFAAMSTDDSDHDLHIPLPHTSSLDQHVKK</sequence>
<dbReference type="Pfam" id="PF23598">
    <property type="entry name" value="LRR_14"/>
    <property type="match status" value="1"/>
</dbReference>
<dbReference type="FunFam" id="3.80.10.10:FF:000076">
    <property type="entry name" value="protein lap4 isoform X23"/>
    <property type="match status" value="1"/>
</dbReference>
<dbReference type="FunFam" id="3.80.10.10:FF:000599">
    <property type="entry name" value="Leucine-rich repeat-containing protein"/>
    <property type="match status" value="1"/>
</dbReference>
<dbReference type="CDD" id="cd06704">
    <property type="entry name" value="PDZ1_Scribble-like"/>
    <property type="match status" value="1"/>
</dbReference>
<feature type="region of interest" description="Disordered" evidence="3">
    <location>
        <begin position="1340"/>
        <end position="1426"/>
    </location>
</feature>
<feature type="compositionally biased region" description="Low complexity" evidence="3">
    <location>
        <begin position="1391"/>
        <end position="1409"/>
    </location>
</feature>
<reference evidence="5 6" key="1">
    <citation type="submission" date="2023-03" db="EMBL/GenBank/DDBJ databases">
        <title>High-quality genome of Scylla paramamosain provides insights in environmental adaptation.</title>
        <authorList>
            <person name="Zhang L."/>
        </authorList>
    </citation>
    <scope>NUCLEOTIDE SEQUENCE [LARGE SCALE GENOMIC DNA]</scope>
    <source>
        <strain evidence="5">LZ_2023a</strain>
        <tissue evidence="5">Muscle</tissue>
    </source>
</reference>
<feature type="compositionally biased region" description="Basic and acidic residues" evidence="3">
    <location>
        <begin position="1828"/>
        <end position="1840"/>
    </location>
</feature>
<dbReference type="Proteomes" id="UP001487740">
    <property type="component" value="Unassembled WGS sequence"/>
</dbReference>
<feature type="compositionally biased region" description="Polar residues" evidence="3">
    <location>
        <begin position="1346"/>
        <end position="1356"/>
    </location>
</feature>
<dbReference type="FunFam" id="3.80.10.10:FF:000036">
    <property type="entry name" value="protein scribble homolog isoform X1"/>
    <property type="match status" value="1"/>
</dbReference>
<feature type="compositionally biased region" description="Basic and acidic residues" evidence="3">
    <location>
        <begin position="455"/>
        <end position="469"/>
    </location>
</feature>
<dbReference type="GO" id="GO:0045197">
    <property type="term" value="P:establishment or maintenance of epithelial cell apical/basal polarity"/>
    <property type="evidence" value="ECO:0007669"/>
    <property type="project" value="TreeGrafter"/>
</dbReference>
<dbReference type="SMART" id="SM00369">
    <property type="entry name" value="LRR_TYP"/>
    <property type="match status" value="15"/>
</dbReference>
<feature type="compositionally biased region" description="Basic and acidic residues" evidence="3">
    <location>
        <begin position="1628"/>
        <end position="1650"/>
    </location>
</feature>
<dbReference type="InterPro" id="IPR001611">
    <property type="entry name" value="Leu-rich_rpt"/>
</dbReference>
<feature type="compositionally biased region" description="Polar residues" evidence="3">
    <location>
        <begin position="1880"/>
        <end position="1890"/>
    </location>
</feature>
<dbReference type="Pfam" id="PF00595">
    <property type="entry name" value="PDZ"/>
    <property type="match status" value="4"/>
</dbReference>
<dbReference type="InterPro" id="IPR003591">
    <property type="entry name" value="Leu-rich_rpt_typical-subtyp"/>
</dbReference>
<dbReference type="GO" id="GO:0019901">
    <property type="term" value="F:protein kinase binding"/>
    <property type="evidence" value="ECO:0007669"/>
    <property type="project" value="TreeGrafter"/>
</dbReference>
<evidence type="ECO:0000256" key="1">
    <source>
        <dbReference type="ARBA" id="ARBA00022614"/>
    </source>
</evidence>
<evidence type="ECO:0000313" key="6">
    <source>
        <dbReference type="Proteomes" id="UP001487740"/>
    </source>
</evidence>
<dbReference type="InterPro" id="IPR055414">
    <property type="entry name" value="LRR_R13L4/SHOC2-like"/>
</dbReference>
<dbReference type="EMBL" id="JARAKH010000018">
    <property type="protein sequence ID" value="KAK8394970.1"/>
    <property type="molecule type" value="Genomic_DNA"/>
</dbReference>
<organism evidence="5 6">
    <name type="scientific">Scylla paramamosain</name>
    <name type="common">Mud crab</name>
    <dbReference type="NCBI Taxonomy" id="85552"/>
    <lineage>
        <taxon>Eukaryota</taxon>
        <taxon>Metazoa</taxon>
        <taxon>Ecdysozoa</taxon>
        <taxon>Arthropoda</taxon>
        <taxon>Crustacea</taxon>
        <taxon>Multicrustacea</taxon>
        <taxon>Malacostraca</taxon>
        <taxon>Eumalacostraca</taxon>
        <taxon>Eucarida</taxon>
        <taxon>Decapoda</taxon>
        <taxon>Pleocyemata</taxon>
        <taxon>Brachyura</taxon>
        <taxon>Eubrachyura</taxon>
        <taxon>Portunoidea</taxon>
        <taxon>Portunidae</taxon>
        <taxon>Portuninae</taxon>
        <taxon>Scylla</taxon>
    </lineage>
</organism>
<dbReference type="FunFam" id="2.30.42.10:FF:000074">
    <property type="entry name" value="protein scribble homolog isoform X2"/>
    <property type="match status" value="1"/>
</dbReference>
<gene>
    <name evidence="5" type="ORF">O3P69_006032</name>
</gene>
<dbReference type="GO" id="GO:0098887">
    <property type="term" value="P:neurotransmitter receptor transport, endosome to postsynaptic membrane"/>
    <property type="evidence" value="ECO:0007669"/>
    <property type="project" value="TreeGrafter"/>
</dbReference>
<dbReference type="SUPFAM" id="SSF52058">
    <property type="entry name" value="L domain-like"/>
    <property type="match status" value="2"/>
</dbReference>
<dbReference type="SMART" id="SM00364">
    <property type="entry name" value="LRR_BAC"/>
    <property type="match status" value="9"/>
</dbReference>
<feature type="domain" description="PDZ" evidence="4">
    <location>
        <begin position="1237"/>
        <end position="1325"/>
    </location>
</feature>
<feature type="region of interest" description="Disordered" evidence="3">
    <location>
        <begin position="1785"/>
        <end position="1890"/>
    </location>
</feature>
<feature type="compositionally biased region" description="Basic residues" evidence="3">
    <location>
        <begin position="596"/>
        <end position="614"/>
    </location>
</feature>
<keyword evidence="2" id="KW-0677">Repeat</keyword>
<dbReference type="GO" id="GO:0005912">
    <property type="term" value="C:adherens junction"/>
    <property type="evidence" value="ECO:0007669"/>
    <property type="project" value="TreeGrafter"/>
</dbReference>
<feature type="domain" description="PDZ" evidence="4">
    <location>
        <begin position="849"/>
        <end position="937"/>
    </location>
</feature>
<evidence type="ECO:0000313" key="5">
    <source>
        <dbReference type="EMBL" id="KAK8394970.1"/>
    </source>
</evidence>
<dbReference type="SMART" id="SM00365">
    <property type="entry name" value="LRR_SD22"/>
    <property type="match status" value="7"/>
</dbReference>
<protein>
    <recommendedName>
        <fullName evidence="4">PDZ domain-containing protein</fullName>
    </recommendedName>
</protein>
<dbReference type="PANTHER" id="PTHR23119:SF44">
    <property type="entry name" value="PROTEIN LAP4"/>
    <property type="match status" value="1"/>
</dbReference>
<dbReference type="InterPro" id="IPR036034">
    <property type="entry name" value="PDZ_sf"/>
</dbReference>
<dbReference type="InterPro" id="IPR050614">
    <property type="entry name" value="Synaptic_Scaffolding_LAP-MAGUK"/>
</dbReference>
<keyword evidence="6" id="KW-1185">Reference proteome</keyword>
<keyword evidence="1" id="KW-0433">Leucine-rich repeat</keyword>
<accession>A0AAW0U5G8</accession>
<feature type="region of interest" description="Disordered" evidence="3">
    <location>
        <begin position="577"/>
        <end position="619"/>
    </location>
</feature>
<feature type="region of interest" description="Disordered" evidence="3">
    <location>
        <begin position="1608"/>
        <end position="1650"/>
    </location>
</feature>
<dbReference type="SMART" id="SM00228">
    <property type="entry name" value="PDZ"/>
    <property type="match status" value="4"/>
</dbReference>
<feature type="compositionally biased region" description="Low complexity" evidence="3">
    <location>
        <begin position="1612"/>
        <end position="1626"/>
    </location>
</feature>
<evidence type="ECO:0000259" key="4">
    <source>
        <dbReference type="PROSITE" id="PS50106"/>
    </source>
</evidence>
<dbReference type="PANTHER" id="PTHR23119">
    <property type="entry name" value="DISCS LARGE"/>
    <property type="match status" value="1"/>
</dbReference>
<feature type="domain" description="PDZ" evidence="4">
    <location>
        <begin position="1138"/>
        <end position="1230"/>
    </location>
</feature>
<dbReference type="CDD" id="cd06702">
    <property type="entry name" value="PDZ3_Scribble-like"/>
    <property type="match status" value="1"/>
</dbReference>
<dbReference type="GO" id="GO:0098609">
    <property type="term" value="P:cell-cell adhesion"/>
    <property type="evidence" value="ECO:0007669"/>
    <property type="project" value="TreeGrafter"/>
</dbReference>
<proteinExistence type="predicted"/>
<dbReference type="Gene3D" id="2.30.42.10">
    <property type="match status" value="4"/>
</dbReference>
<feature type="compositionally biased region" description="Low complexity" evidence="3">
    <location>
        <begin position="1794"/>
        <end position="1805"/>
    </location>
</feature>
<name>A0AAW0U5G8_SCYPA</name>
<dbReference type="Pfam" id="PF13855">
    <property type="entry name" value="LRR_8"/>
    <property type="match status" value="2"/>
</dbReference>
<feature type="region of interest" description="Disordered" evidence="3">
    <location>
        <begin position="508"/>
        <end position="564"/>
    </location>
</feature>
<dbReference type="GO" id="GO:0098968">
    <property type="term" value="P:neurotransmitter receptor transport postsynaptic membrane to endosome"/>
    <property type="evidence" value="ECO:0007669"/>
    <property type="project" value="TreeGrafter"/>
</dbReference>
<feature type="compositionally biased region" description="Polar residues" evidence="3">
    <location>
        <begin position="527"/>
        <end position="539"/>
    </location>
</feature>
<feature type="compositionally biased region" description="Low complexity" evidence="3">
    <location>
        <begin position="1000"/>
        <end position="1017"/>
    </location>
</feature>
<comment type="caution">
    <text evidence="5">The sequence shown here is derived from an EMBL/GenBank/DDBJ whole genome shotgun (WGS) entry which is preliminary data.</text>
</comment>
<dbReference type="GO" id="GO:0043113">
    <property type="term" value="P:receptor clustering"/>
    <property type="evidence" value="ECO:0007669"/>
    <property type="project" value="TreeGrafter"/>
</dbReference>
<feature type="region of interest" description="Disordered" evidence="3">
    <location>
        <begin position="631"/>
        <end position="664"/>
    </location>
</feature>
<feature type="region of interest" description="Disordered" evidence="3">
    <location>
        <begin position="978"/>
        <end position="1037"/>
    </location>
</feature>
<dbReference type="GO" id="GO:0014069">
    <property type="term" value="C:postsynaptic density"/>
    <property type="evidence" value="ECO:0007669"/>
    <property type="project" value="TreeGrafter"/>
</dbReference>
<feature type="domain" description="PDZ" evidence="4">
    <location>
        <begin position="674"/>
        <end position="761"/>
    </location>
</feature>
<dbReference type="SUPFAM" id="SSF50156">
    <property type="entry name" value="PDZ domain-like"/>
    <property type="match status" value="4"/>
</dbReference>
<dbReference type="Gene3D" id="3.80.10.10">
    <property type="entry name" value="Ribonuclease Inhibitor"/>
    <property type="match status" value="3"/>
</dbReference>